<proteinExistence type="predicted"/>
<evidence type="ECO:0000256" key="1">
    <source>
        <dbReference type="SAM" id="MobiDB-lite"/>
    </source>
</evidence>
<comment type="caution">
    <text evidence="2">The sequence shown here is derived from an EMBL/GenBank/DDBJ whole genome shotgun (WGS) entry which is preliminary data.</text>
</comment>
<feature type="compositionally biased region" description="Polar residues" evidence="1">
    <location>
        <begin position="1"/>
        <end position="15"/>
    </location>
</feature>
<evidence type="ECO:0000313" key="2">
    <source>
        <dbReference type="EMBL" id="GFS93677.1"/>
    </source>
</evidence>
<protein>
    <submittedName>
        <fullName evidence="2">Uncharacterized protein</fullName>
    </submittedName>
</protein>
<keyword evidence="3" id="KW-1185">Reference proteome</keyword>
<sequence>MESQNLCVSEISAPTENKRERAKRSSFSQNLLSCDILQAVELLQNLAELLNKFPAPLDILVNKNNNNSKKKRNKKFAFLEALLDNDSDY</sequence>
<gene>
    <name evidence="2" type="ORF">NPIL_176211</name>
</gene>
<reference evidence="2" key="1">
    <citation type="submission" date="2020-08" db="EMBL/GenBank/DDBJ databases">
        <title>Multicomponent nature underlies the extraordinary mechanical properties of spider dragline silk.</title>
        <authorList>
            <person name="Kono N."/>
            <person name="Nakamura H."/>
            <person name="Mori M."/>
            <person name="Yoshida Y."/>
            <person name="Ohtoshi R."/>
            <person name="Malay A.D."/>
            <person name="Moran D.A.P."/>
            <person name="Tomita M."/>
            <person name="Numata K."/>
            <person name="Arakawa K."/>
        </authorList>
    </citation>
    <scope>NUCLEOTIDE SEQUENCE</scope>
</reference>
<name>A0A8X6N4X5_NEPPI</name>
<dbReference type="AlphaFoldDB" id="A0A8X6N4X5"/>
<dbReference type="EMBL" id="BMAW01100183">
    <property type="protein sequence ID" value="GFS93677.1"/>
    <property type="molecule type" value="Genomic_DNA"/>
</dbReference>
<evidence type="ECO:0000313" key="3">
    <source>
        <dbReference type="Proteomes" id="UP000887013"/>
    </source>
</evidence>
<accession>A0A8X6N4X5</accession>
<organism evidence="2 3">
    <name type="scientific">Nephila pilipes</name>
    <name type="common">Giant wood spider</name>
    <name type="synonym">Nephila maculata</name>
    <dbReference type="NCBI Taxonomy" id="299642"/>
    <lineage>
        <taxon>Eukaryota</taxon>
        <taxon>Metazoa</taxon>
        <taxon>Ecdysozoa</taxon>
        <taxon>Arthropoda</taxon>
        <taxon>Chelicerata</taxon>
        <taxon>Arachnida</taxon>
        <taxon>Araneae</taxon>
        <taxon>Araneomorphae</taxon>
        <taxon>Entelegynae</taxon>
        <taxon>Araneoidea</taxon>
        <taxon>Nephilidae</taxon>
        <taxon>Nephila</taxon>
    </lineage>
</organism>
<dbReference type="Proteomes" id="UP000887013">
    <property type="component" value="Unassembled WGS sequence"/>
</dbReference>
<feature type="region of interest" description="Disordered" evidence="1">
    <location>
        <begin position="1"/>
        <end position="24"/>
    </location>
</feature>